<accession>A0ABW4NR10</accession>
<evidence type="ECO:0000256" key="5">
    <source>
        <dbReference type="ARBA" id="ARBA00022827"/>
    </source>
</evidence>
<feature type="domain" description="FAD/NAD(P)-binding" evidence="13">
    <location>
        <begin position="9"/>
        <end position="332"/>
    </location>
</feature>
<keyword evidence="6 11" id="KW-0560">Oxidoreductase</keyword>
<dbReference type="InterPro" id="IPR006258">
    <property type="entry name" value="Lipoamide_DH"/>
</dbReference>
<evidence type="ECO:0000256" key="1">
    <source>
        <dbReference type="ARBA" id="ARBA00007532"/>
    </source>
</evidence>
<proteinExistence type="inferred from homology"/>
<dbReference type="SUPFAM" id="SSF51905">
    <property type="entry name" value="FAD/NAD(P)-binding domain"/>
    <property type="match status" value="1"/>
</dbReference>
<dbReference type="Pfam" id="PF07992">
    <property type="entry name" value="Pyr_redox_2"/>
    <property type="match status" value="1"/>
</dbReference>
<comment type="caution">
    <text evidence="14">The sequence shown here is derived from an EMBL/GenBank/DDBJ whole genome shotgun (WGS) entry which is preliminary data.</text>
</comment>
<dbReference type="Proteomes" id="UP001597285">
    <property type="component" value="Unassembled WGS sequence"/>
</dbReference>
<feature type="domain" description="Pyridine nucleotide-disulphide oxidoreductase dimerisation" evidence="12">
    <location>
        <begin position="351"/>
        <end position="459"/>
    </location>
</feature>
<dbReference type="EMBL" id="JBHUFF010000022">
    <property type="protein sequence ID" value="MFD1800529.1"/>
    <property type="molecule type" value="Genomic_DNA"/>
</dbReference>
<evidence type="ECO:0000256" key="10">
    <source>
        <dbReference type="ARBA" id="ARBA00049187"/>
    </source>
</evidence>
<evidence type="ECO:0000256" key="9">
    <source>
        <dbReference type="ARBA" id="ARBA00023284"/>
    </source>
</evidence>
<evidence type="ECO:0000256" key="6">
    <source>
        <dbReference type="ARBA" id="ARBA00023002"/>
    </source>
</evidence>
<evidence type="ECO:0000256" key="7">
    <source>
        <dbReference type="ARBA" id="ARBA00023027"/>
    </source>
</evidence>
<dbReference type="PRINTS" id="PR00368">
    <property type="entry name" value="FADPNR"/>
</dbReference>
<organism evidence="14 15">
    <name type="scientific">Carnobacterium antarcticum</name>
    <dbReference type="NCBI Taxonomy" id="2126436"/>
    <lineage>
        <taxon>Bacteria</taxon>
        <taxon>Bacillati</taxon>
        <taxon>Bacillota</taxon>
        <taxon>Bacilli</taxon>
        <taxon>Lactobacillales</taxon>
        <taxon>Carnobacteriaceae</taxon>
        <taxon>Carnobacterium</taxon>
    </lineage>
</organism>
<evidence type="ECO:0000313" key="14">
    <source>
        <dbReference type="EMBL" id="MFD1800529.1"/>
    </source>
</evidence>
<dbReference type="PROSITE" id="PS00076">
    <property type="entry name" value="PYRIDINE_REDOX_1"/>
    <property type="match status" value="1"/>
</dbReference>
<name>A0ABW4NR10_9LACT</name>
<dbReference type="InterPro" id="IPR001100">
    <property type="entry name" value="Pyr_nuc-diS_OxRdtase"/>
</dbReference>
<dbReference type="PRINTS" id="PR00411">
    <property type="entry name" value="PNDRDTASEI"/>
</dbReference>
<evidence type="ECO:0000256" key="4">
    <source>
        <dbReference type="ARBA" id="ARBA00022630"/>
    </source>
</evidence>
<sequence length="470" mass="50316">MKTIMEKKETVIIGSGPGGYVAAIRAAQLGQKITIIEKEYIGGVCLNVGCIPSKALVSAGNRYYEAIHSEVFGVRSTNVKIDFQKMQEWKDNKVIKPLTKGVEGLLKKNNVEIIRGTASFKNQKNLIVTTTEGEQEIEFENAVIATGSKPVELLNEPYVIPFGKRVVDTTGGLNIQEIPKHLIILGGGYVGTQLAGAFSNFGSKVTILEKDPKIISFFDDDLVELVKKNFVEEGVTVITNVTAAHSEETDTGVIIRYEASGVPSTVEGDYVLVTVGRKPNTDQLNLEKAGVELTASGKLTVTDQLKTTVPGIYGIGDVVPGRAFAHKASYEGKLVAEIISGGDAKVQAKAMPVAVYTEPELATVGMTLKEAEVSEIKHTISKFPMKANGRALSLNQPAGFIRLILHPDDEKIVGAQVAGAGAADLIAELALAIDMEMVAEDLARTVHAHPTLSETVTDAAELAMGFSIHF</sequence>
<dbReference type="InterPro" id="IPR050151">
    <property type="entry name" value="Class-I_Pyr_Nuc-Dis_Oxidored"/>
</dbReference>
<keyword evidence="4 11" id="KW-0285">Flavoprotein</keyword>
<gene>
    <name evidence="14" type="primary">lpdA</name>
    <name evidence="14" type="ORF">ACFSBK_11780</name>
</gene>
<reference evidence="15" key="1">
    <citation type="journal article" date="2019" name="Int. J. Syst. Evol. Microbiol.">
        <title>The Global Catalogue of Microorganisms (GCM) 10K type strain sequencing project: providing services to taxonomists for standard genome sequencing and annotation.</title>
        <authorList>
            <consortium name="The Broad Institute Genomics Platform"/>
            <consortium name="The Broad Institute Genome Sequencing Center for Infectious Disease"/>
            <person name="Wu L."/>
            <person name="Ma J."/>
        </authorList>
    </citation>
    <scope>NUCLEOTIDE SEQUENCE [LARGE SCALE GENOMIC DNA]</scope>
    <source>
        <strain evidence="15">KCTC 42143</strain>
    </source>
</reference>
<comment type="cofactor">
    <cofactor evidence="11">
        <name>FAD</name>
        <dbReference type="ChEBI" id="CHEBI:57692"/>
    </cofactor>
    <text evidence="11">Binds 1 FAD per subunit.</text>
</comment>
<evidence type="ECO:0000259" key="13">
    <source>
        <dbReference type="Pfam" id="PF07992"/>
    </source>
</evidence>
<keyword evidence="15" id="KW-1185">Reference proteome</keyword>
<dbReference type="EC" id="1.8.1.4" evidence="2 11"/>
<evidence type="ECO:0000256" key="8">
    <source>
        <dbReference type="ARBA" id="ARBA00023157"/>
    </source>
</evidence>
<evidence type="ECO:0000256" key="2">
    <source>
        <dbReference type="ARBA" id="ARBA00012608"/>
    </source>
</evidence>
<dbReference type="InterPro" id="IPR023753">
    <property type="entry name" value="FAD/NAD-binding_dom"/>
</dbReference>
<dbReference type="NCBIfam" id="TIGR01350">
    <property type="entry name" value="lipoamide_DH"/>
    <property type="match status" value="1"/>
</dbReference>
<dbReference type="InterPro" id="IPR036188">
    <property type="entry name" value="FAD/NAD-bd_sf"/>
</dbReference>
<dbReference type="InterPro" id="IPR012999">
    <property type="entry name" value="Pyr_OxRdtase_I_AS"/>
</dbReference>
<keyword evidence="9 11" id="KW-0676">Redox-active center</keyword>
<evidence type="ECO:0000256" key="3">
    <source>
        <dbReference type="ARBA" id="ARBA00016961"/>
    </source>
</evidence>
<dbReference type="GO" id="GO:0004148">
    <property type="term" value="F:dihydrolipoyl dehydrogenase (NADH) activity"/>
    <property type="evidence" value="ECO:0007669"/>
    <property type="project" value="UniProtKB-EC"/>
</dbReference>
<protein>
    <recommendedName>
        <fullName evidence="3 11">Dihydrolipoyl dehydrogenase</fullName>
        <ecNumber evidence="2 11">1.8.1.4</ecNumber>
    </recommendedName>
</protein>
<comment type="similarity">
    <text evidence="1 11">Belongs to the class-I pyridine nucleotide-disulfide oxidoreductase family.</text>
</comment>
<dbReference type="Gene3D" id="3.50.50.60">
    <property type="entry name" value="FAD/NAD(P)-binding domain"/>
    <property type="match status" value="2"/>
</dbReference>
<dbReference type="InterPro" id="IPR016156">
    <property type="entry name" value="FAD/NAD-linked_Rdtase_dimer_sf"/>
</dbReference>
<evidence type="ECO:0000259" key="12">
    <source>
        <dbReference type="Pfam" id="PF02852"/>
    </source>
</evidence>
<dbReference type="PIRSF" id="PIRSF000350">
    <property type="entry name" value="Mercury_reductase_MerA"/>
    <property type="match status" value="1"/>
</dbReference>
<dbReference type="PANTHER" id="PTHR22912:SF160">
    <property type="entry name" value="DIHYDROLIPOYL DEHYDROGENASE"/>
    <property type="match status" value="1"/>
</dbReference>
<evidence type="ECO:0000256" key="11">
    <source>
        <dbReference type="RuleBase" id="RU003692"/>
    </source>
</evidence>
<keyword evidence="5 11" id="KW-0274">FAD</keyword>
<keyword evidence="8" id="KW-1015">Disulfide bond</keyword>
<evidence type="ECO:0000313" key="15">
    <source>
        <dbReference type="Proteomes" id="UP001597285"/>
    </source>
</evidence>
<comment type="miscellaneous">
    <text evidence="11">The active site is a redox-active disulfide bond.</text>
</comment>
<dbReference type="InterPro" id="IPR004099">
    <property type="entry name" value="Pyr_nucl-diS_OxRdtase_dimer"/>
</dbReference>
<comment type="catalytic activity">
    <reaction evidence="10 11">
        <text>N(6)-[(R)-dihydrolipoyl]-L-lysyl-[protein] + NAD(+) = N(6)-[(R)-lipoyl]-L-lysyl-[protein] + NADH + H(+)</text>
        <dbReference type="Rhea" id="RHEA:15045"/>
        <dbReference type="Rhea" id="RHEA-COMP:10474"/>
        <dbReference type="Rhea" id="RHEA-COMP:10475"/>
        <dbReference type="ChEBI" id="CHEBI:15378"/>
        <dbReference type="ChEBI" id="CHEBI:57540"/>
        <dbReference type="ChEBI" id="CHEBI:57945"/>
        <dbReference type="ChEBI" id="CHEBI:83099"/>
        <dbReference type="ChEBI" id="CHEBI:83100"/>
        <dbReference type="EC" id="1.8.1.4"/>
    </reaction>
</comment>
<keyword evidence="7 11" id="KW-0520">NAD</keyword>
<dbReference type="SUPFAM" id="SSF55424">
    <property type="entry name" value="FAD/NAD-linked reductases, dimerisation (C-terminal) domain"/>
    <property type="match status" value="1"/>
</dbReference>
<dbReference type="PANTHER" id="PTHR22912">
    <property type="entry name" value="DISULFIDE OXIDOREDUCTASE"/>
    <property type="match status" value="1"/>
</dbReference>
<dbReference type="Pfam" id="PF02852">
    <property type="entry name" value="Pyr_redox_dim"/>
    <property type="match status" value="1"/>
</dbReference>
<dbReference type="Gene3D" id="3.30.390.30">
    <property type="match status" value="1"/>
</dbReference>
<dbReference type="RefSeq" id="WP_058918715.1">
    <property type="nucleotide sequence ID" value="NZ_JBHSQC010000002.1"/>
</dbReference>